<evidence type="ECO:0000256" key="7">
    <source>
        <dbReference type="ARBA" id="ARBA00023191"/>
    </source>
</evidence>
<organism evidence="16 17">
    <name type="scientific">Stutzerimonas stutzeri</name>
    <name type="common">Pseudomonas stutzeri</name>
    <dbReference type="NCBI Taxonomy" id="316"/>
    <lineage>
        <taxon>Bacteria</taxon>
        <taxon>Pseudomonadati</taxon>
        <taxon>Pseudomonadota</taxon>
        <taxon>Gammaproteobacteria</taxon>
        <taxon>Pseudomonadales</taxon>
        <taxon>Pseudomonadaceae</taxon>
        <taxon>Stutzerimonas</taxon>
    </lineage>
</organism>
<evidence type="ECO:0000313" key="17">
    <source>
        <dbReference type="Proteomes" id="UP000025238"/>
    </source>
</evidence>
<evidence type="ECO:0000313" key="16">
    <source>
        <dbReference type="EMBL" id="AHY42555.1"/>
    </source>
</evidence>
<evidence type="ECO:0000259" key="14">
    <source>
        <dbReference type="Pfam" id="PF01648"/>
    </source>
</evidence>
<feature type="domain" description="4'-phosphopantetheinyl transferase N-terminal" evidence="15">
    <location>
        <begin position="52"/>
        <end position="113"/>
    </location>
</feature>
<dbReference type="EMBL" id="CP007509">
    <property type="protein sequence ID" value="AHY42555.1"/>
    <property type="molecule type" value="Genomic_DNA"/>
</dbReference>
<evidence type="ECO:0000256" key="8">
    <source>
        <dbReference type="ARBA" id="ARBA00029894"/>
    </source>
</evidence>
<evidence type="ECO:0000256" key="9">
    <source>
        <dbReference type="ARBA" id="ARBA00031996"/>
    </source>
</evidence>
<keyword evidence="6 16" id="KW-0808">Transferase</keyword>
<feature type="domain" description="4'-phosphopantetheinyl transferase" evidence="14">
    <location>
        <begin position="120"/>
        <end position="226"/>
    </location>
</feature>
<sequence length="243" mass="27041">MNDQPPYPRCCTPLTDHWPLPLALPGVRLLSTHFDPALLNPEDFDRWKIPQQKGVSKRQAEFLAGRLCAREALRGLTGTAFVPPVGEDRAPQWPTGLVGSITHGTGWAGAVVARQQEWIGLGLDIERLLTPERADRLAAEILTPRELDIYLPLNAGERAQLVTQTFSLKESLFKALYPLVKQRFYFQDAEVLDVTHQGIARLRLLIDLSRTWRNGVELDGQISTFDGYLLSLIGIPAQPGATT</sequence>
<comment type="catalytic activity">
    <reaction evidence="10">
        <text>apo-[aryl-carrier protein] + CoA = holo-[aryl-carrier protein] + adenosine 3',5'-bisphosphate + H(+)</text>
        <dbReference type="Rhea" id="RHEA:48404"/>
        <dbReference type="Rhea" id="RHEA-COMP:15903"/>
        <dbReference type="Rhea" id="RHEA-COMP:17557"/>
        <dbReference type="ChEBI" id="CHEBI:15378"/>
        <dbReference type="ChEBI" id="CHEBI:29999"/>
        <dbReference type="ChEBI" id="CHEBI:57287"/>
        <dbReference type="ChEBI" id="CHEBI:58343"/>
        <dbReference type="ChEBI" id="CHEBI:64479"/>
    </reaction>
</comment>
<feature type="binding site" evidence="12">
    <location>
        <position position="124"/>
    </location>
    <ligand>
        <name>CoA</name>
        <dbReference type="ChEBI" id="CHEBI:57287"/>
    </ligand>
</feature>
<feature type="binding site" evidence="12">
    <location>
        <position position="170"/>
    </location>
    <ligand>
        <name>CoA</name>
        <dbReference type="ChEBI" id="CHEBI:57287"/>
    </ligand>
</feature>
<evidence type="ECO:0000256" key="11">
    <source>
        <dbReference type="ARBA" id="ARBA00049191"/>
    </source>
</evidence>
<dbReference type="InterPro" id="IPR037143">
    <property type="entry name" value="4-PPantetheinyl_Trfase_dom_sf"/>
</dbReference>
<gene>
    <name evidence="16" type="ORF">UIB01_08685</name>
</gene>
<dbReference type="InterPro" id="IPR003542">
    <property type="entry name" value="Enbac_synth_compD-like"/>
</dbReference>
<comment type="pathway">
    <text evidence="2">Siderophore biosynthesis; enterobactin biosynthesis.</text>
</comment>
<dbReference type="GO" id="GO:0008897">
    <property type="term" value="F:holo-[acyl-carrier-protein] synthase activity"/>
    <property type="evidence" value="ECO:0007669"/>
    <property type="project" value="InterPro"/>
</dbReference>
<protein>
    <recommendedName>
        <fullName evidence="5">Enterobactin synthase component D</fullName>
    </recommendedName>
    <alternativeName>
        <fullName evidence="8">4'-phosphopantetheinyl transferase EntD</fullName>
    </alternativeName>
    <alternativeName>
        <fullName evidence="9">Enterochelin synthase D</fullName>
    </alternativeName>
</protein>
<comment type="subunit">
    <text evidence="4">EntB, EntD, EntE, and EntF form a multienzyme complex called enterobactin synthase.</text>
</comment>
<evidence type="ECO:0000256" key="6">
    <source>
        <dbReference type="ARBA" id="ARBA00022679"/>
    </source>
</evidence>
<name>A0A023WSB9_STUST</name>
<evidence type="ECO:0000256" key="4">
    <source>
        <dbReference type="ARBA" id="ARBA00011503"/>
    </source>
</evidence>
<evidence type="ECO:0000259" key="15">
    <source>
        <dbReference type="Pfam" id="PF17837"/>
    </source>
</evidence>
<keyword evidence="13" id="KW-0460">Magnesium</keyword>
<dbReference type="Gene3D" id="3.90.470.20">
    <property type="entry name" value="4'-phosphopantetheinyl transferase domain"/>
    <property type="match status" value="1"/>
</dbReference>
<feature type="binding site" evidence="13">
    <location>
        <position position="124"/>
    </location>
    <ligand>
        <name>Mg(2+)</name>
        <dbReference type="ChEBI" id="CHEBI:18420"/>
    </ligand>
</feature>
<dbReference type="GO" id="GO:0009239">
    <property type="term" value="P:enterobactin biosynthetic process"/>
    <property type="evidence" value="ECO:0007669"/>
    <property type="project" value="UniProtKB-UniPathway"/>
</dbReference>
<comment type="cofactor">
    <cofactor evidence="13">
        <name>Mg(2+)</name>
        <dbReference type="ChEBI" id="CHEBI:18420"/>
    </cofactor>
</comment>
<dbReference type="KEGG" id="pstu:UIB01_08685"/>
<accession>A0A023WSB9</accession>
<evidence type="ECO:0000256" key="12">
    <source>
        <dbReference type="PIRSR" id="PIRSR603542-1"/>
    </source>
</evidence>
<feature type="binding site" evidence="12">
    <location>
        <position position="58"/>
    </location>
    <ligand>
        <name>CoA</name>
        <dbReference type="ChEBI" id="CHEBI:57287"/>
    </ligand>
</feature>
<evidence type="ECO:0000256" key="10">
    <source>
        <dbReference type="ARBA" id="ARBA00049176"/>
    </source>
</evidence>
<dbReference type="UniPathway" id="UPA00017"/>
<dbReference type="GO" id="GO:0005886">
    <property type="term" value="C:plasma membrane"/>
    <property type="evidence" value="ECO:0007669"/>
    <property type="project" value="TreeGrafter"/>
</dbReference>
<keyword evidence="7" id="KW-0259">Enterobactin biosynthesis</keyword>
<evidence type="ECO:0000256" key="13">
    <source>
        <dbReference type="PIRSR" id="PIRSR603542-2"/>
    </source>
</evidence>
<dbReference type="InterPro" id="IPR008278">
    <property type="entry name" value="4-PPantetheinyl_Trfase_dom"/>
</dbReference>
<feature type="binding site" evidence="13">
    <location>
        <position position="125"/>
    </location>
    <ligand>
        <name>Mg(2+)</name>
        <dbReference type="ChEBI" id="CHEBI:18420"/>
    </ligand>
</feature>
<dbReference type="InterPro" id="IPR041354">
    <property type="entry name" value="4PPT_N"/>
</dbReference>
<dbReference type="GO" id="GO:0009366">
    <property type="term" value="C:enterobactin synthetase complex"/>
    <property type="evidence" value="ECO:0007669"/>
    <property type="project" value="InterPro"/>
</dbReference>
<dbReference type="GO" id="GO:0000287">
    <property type="term" value="F:magnesium ion binding"/>
    <property type="evidence" value="ECO:0007669"/>
    <property type="project" value="InterPro"/>
</dbReference>
<evidence type="ECO:0000256" key="2">
    <source>
        <dbReference type="ARBA" id="ARBA00004993"/>
    </source>
</evidence>
<feature type="binding site" evidence="12">
    <location>
        <position position="66"/>
    </location>
    <ligand>
        <name>CoA</name>
        <dbReference type="ChEBI" id="CHEBI:57287"/>
    </ligand>
</feature>
<comment type="similarity">
    <text evidence="3">Belongs to the P-Pant transferase superfamily. EntD family.</text>
</comment>
<evidence type="ECO:0000256" key="3">
    <source>
        <dbReference type="ARBA" id="ARBA00008342"/>
    </source>
</evidence>
<dbReference type="PATRIC" id="fig|316.97.peg.1742"/>
<dbReference type="AlphaFoldDB" id="A0A023WSB9"/>
<dbReference type="PRINTS" id="PR01399">
    <property type="entry name" value="ENTSNTHTASED"/>
</dbReference>
<comment type="function">
    <text evidence="1">Involved in the biosynthesis of the siderophore enterobactin (enterochelin), which is a macrocyclic trimeric lactone of N-(2,3-dihydroxybenzoyl)-serine. The serine trilactone serves as a scaffolding for the three catechol functionalities that provide hexadentate coordination for the tightly ligated iron(2+) atoms. Plays an essential role in the assembly of the enterobactin by catalyzing the transfer of the 4'-phosphopantetheine (Ppant) moiety from coenzyme A to the apo-domains of both EntB (ArCP domain) and EntF (PCP domain) to yield their holo-forms which make them competent for the activation of 2,3-dihydroxybenzoate (DHB) and L-serine, respectively.</text>
</comment>
<dbReference type="Pfam" id="PF01648">
    <property type="entry name" value="ACPS"/>
    <property type="match status" value="1"/>
</dbReference>
<dbReference type="Pfam" id="PF17837">
    <property type="entry name" value="4PPT_N"/>
    <property type="match status" value="1"/>
</dbReference>
<reference evidence="16 17" key="1">
    <citation type="submission" date="2014-03" db="EMBL/GenBank/DDBJ databases">
        <title>Complete genome sequence of Pseudomonas stutzeri 19SMN4.</title>
        <authorList>
            <person name="Brunet-Galmes I."/>
            <person name="Nogales B."/>
            <person name="Busquets A."/>
            <person name="Pena A."/>
            <person name="Gomila M."/>
            <person name="Garcia-Valdes E."/>
            <person name="Lalucat J."/>
            <person name="Bennasar A."/>
            <person name="Bosch R."/>
        </authorList>
    </citation>
    <scope>NUCLEOTIDE SEQUENCE [LARGE SCALE GENOMIC DNA]</scope>
    <source>
        <strain evidence="16 17">19SMN4</strain>
    </source>
</reference>
<evidence type="ECO:0000256" key="1">
    <source>
        <dbReference type="ARBA" id="ARBA00003937"/>
    </source>
</evidence>
<proteinExistence type="inferred from homology"/>
<dbReference type="SUPFAM" id="SSF56214">
    <property type="entry name" value="4'-phosphopantetheinyl transferase"/>
    <property type="match status" value="1"/>
</dbReference>
<feature type="binding site" evidence="12">
    <location>
        <position position="174"/>
    </location>
    <ligand>
        <name>CoA</name>
        <dbReference type="ChEBI" id="CHEBI:57287"/>
    </ligand>
</feature>
<feature type="binding site" evidence="12">
    <location>
        <begin position="102"/>
        <end position="103"/>
    </location>
    <ligand>
        <name>CoA</name>
        <dbReference type="ChEBI" id="CHEBI:57287"/>
    </ligand>
</feature>
<dbReference type="PANTHER" id="PTHR38096:SF1">
    <property type="entry name" value="ENTEROBACTIN SYNTHASE COMPONENT D"/>
    <property type="match status" value="1"/>
</dbReference>
<keyword evidence="13" id="KW-0479">Metal-binding</keyword>
<dbReference type="PANTHER" id="PTHR38096">
    <property type="entry name" value="ENTEROBACTIN SYNTHASE COMPONENT D"/>
    <property type="match status" value="1"/>
</dbReference>
<evidence type="ECO:0000256" key="5">
    <source>
        <dbReference type="ARBA" id="ARBA00019087"/>
    </source>
</evidence>
<feature type="binding site" evidence="13">
    <location>
        <position position="126"/>
    </location>
    <ligand>
        <name>Mg(2+)</name>
        <dbReference type="ChEBI" id="CHEBI:18420"/>
    </ligand>
</feature>
<dbReference type="Proteomes" id="UP000025238">
    <property type="component" value="Chromosome"/>
</dbReference>
<comment type="catalytic activity">
    <reaction evidence="11">
        <text>apo-[peptidyl-carrier protein] + CoA = holo-[peptidyl-carrier protein] + adenosine 3',5'-bisphosphate + H(+)</text>
        <dbReference type="Rhea" id="RHEA:46228"/>
        <dbReference type="Rhea" id="RHEA-COMP:11479"/>
        <dbReference type="Rhea" id="RHEA-COMP:11480"/>
        <dbReference type="ChEBI" id="CHEBI:15378"/>
        <dbReference type="ChEBI" id="CHEBI:29999"/>
        <dbReference type="ChEBI" id="CHEBI:57287"/>
        <dbReference type="ChEBI" id="CHEBI:58343"/>
        <dbReference type="ChEBI" id="CHEBI:64479"/>
    </reaction>
</comment>